<dbReference type="Proteomes" id="UP001054945">
    <property type="component" value="Unassembled WGS sequence"/>
</dbReference>
<gene>
    <name evidence="1" type="ORF">CEXT_633751</name>
</gene>
<protein>
    <submittedName>
        <fullName evidence="1">Uncharacterized protein</fullName>
    </submittedName>
</protein>
<evidence type="ECO:0000313" key="2">
    <source>
        <dbReference type="Proteomes" id="UP001054945"/>
    </source>
</evidence>
<evidence type="ECO:0000313" key="1">
    <source>
        <dbReference type="EMBL" id="GIY59396.1"/>
    </source>
</evidence>
<accession>A0AAV4UND8</accession>
<dbReference type="AlphaFoldDB" id="A0AAV4UND8"/>
<proteinExistence type="predicted"/>
<organism evidence="1 2">
    <name type="scientific">Caerostris extrusa</name>
    <name type="common">Bark spider</name>
    <name type="synonym">Caerostris bankana</name>
    <dbReference type="NCBI Taxonomy" id="172846"/>
    <lineage>
        <taxon>Eukaryota</taxon>
        <taxon>Metazoa</taxon>
        <taxon>Ecdysozoa</taxon>
        <taxon>Arthropoda</taxon>
        <taxon>Chelicerata</taxon>
        <taxon>Arachnida</taxon>
        <taxon>Araneae</taxon>
        <taxon>Araneomorphae</taxon>
        <taxon>Entelegynae</taxon>
        <taxon>Araneoidea</taxon>
        <taxon>Araneidae</taxon>
        <taxon>Caerostris</taxon>
    </lineage>
</organism>
<sequence>MTEEKALPTCLKNKKKYERIPRSVLKGSKKKGVYACCRISPMDWVSLAQKWRGKVLKEFDGMSERGRSLRQRKRSRREWNAVYSQISIRKSLNGTRNAWYQ</sequence>
<comment type="caution">
    <text evidence="1">The sequence shown here is derived from an EMBL/GenBank/DDBJ whole genome shotgun (WGS) entry which is preliminary data.</text>
</comment>
<keyword evidence="2" id="KW-1185">Reference proteome</keyword>
<dbReference type="EMBL" id="BPLR01013201">
    <property type="protein sequence ID" value="GIY59396.1"/>
    <property type="molecule type" value="Genomic_DNA"/>
</dbReference>
<name>A0AAV4UND8_CAEEX</name>
<reference evidence="1 2" key="1">
    <citation type="submission" date="2021-06" db="EMBL/GenBank/DDBJ databases">
        <title>Caerostris extrusa draft genome.</title>
        <authorList>
            <person name="Kono N."/>
            <person name="Arakawa K."/>
        </authorList>
    </citation>
    <scope>NUCLEOTIDE SEQUENCE [LARGE SCALE GENOMIC DNA]</scope>
</reference>